<dbReference type="PROSITE" id="PS50181">
    <property type="entry name" value="FBOX"/>
    <property type="match status" value="1"/>
</dbReference>
<dbReference type="Pfam" id="PF00646">
    <property type="entry name" value="F-box"/>
    <property type="match status" value="1"/>
</dbReference>
<reference evidence="2" key="1">
    <citation type="submission" date="2010-04" db="EMBL/GenBank/DDBJ databases">
        <authorList>
            <person name="Reid K.E."/>
            <person name="Liao N."/>
            <person name="Chan S."/>
            <person name="Docking R."/>
            <person name="Taylor G."/>
            <person name="Moore R."/>
            <person name="Mayo M."/>
            <person name="Munro S."/>
            <person name="King J."/>
            <person name="Yanchuk A."/>
            <person name="Holt R."/>
            <person name="Jones S."/>
            <person name="Marra M."/>
            <person name="Ritland C.E."/>
            <person name="Ritland K."/>
            <person name="Bohlmann J."/>
        </authorList>
    </citation>
    <scope>NUCLEOTIDE SEQUENCE</scope>
    <source>
        <tissue evidence="2">Bud</tissue>
    </source>
</reference>
<dbReference type="SUPFAM" id="SSF81383">
    <property type="entry name" value="F-box domain"/>
    <property type="match status" value="1"/>
</dbReference>
<accession>D5ABK0</accession>
<name>D5ABK0_PICSI</name>
<organism evidence="2">
    <name type="scientific">Picea sitchensis</name>
    <name type="common">Sitka spruce</name>
    <name type="synonym">Pinus sitchensis</name>
    <dbReference type="NCBI Taxonomy" id="3332"/>
    <lineage>
        <taxon>Eukaryota</taxon>
        <taxon>Viridiplantae</taxon>
        <taxon>Streptophyta</taxon>
        <taxon>Embryophyta</taxon>
        <taxon>Tracheophyta</taxon>
        <taxon>Spermatophyta</taxon>
        <taxon>Pinopsida</taxon>
        <taxon>Pinidae</taxon>
        <taxon>Conifers I</taxon>
        <taxon>Pinales</taxon>
        <taxon>Pinaceae</taxon>
        <taxon>Picea</taxon>
    </lineage>
</organism>
<dbReference type="EMBL" id="BT123607">
    <property type="protein sequence ID" value="ADE76919.1"/>
    <property type="molecule type" value="mRNA"/>
</dbReference>
<dbReference type="InterPro" id="IPR001810">
    <property type="entry name" value="F-box_dom"/>
</dbReference>
<dbReference type="AlphaFoldDB" id="D5ABK0"/>
<evidence type="ECO:0000259" key="1">
    <source>
        <dbReference type="PROSITE" id="PS50181"/>
    </source>
</evidence>
<feature type="domain" description="F-box" evidence="1">
    <location>
        <begin position="19"/>
        <end position="65"/>
    </location>
</feature>
<dbReference type="PANTHER" id="PTHR31482">
    <property type="entry name" value="ESTS AU081301(E20138)"/>
    <property type="match status" value="1"/>
</dbReference>
<protein>
    <recommendedName>
        <fullName evidence="1">F-box domain-containing protein</fullName>
    </recommendedName>
</protein>
<dbReference type="Gene3D" id="1.20.1280.50">
    <property type="match status" value="1"/>
</dbReference>
<dbReference type="SMART" id="SM00256">
    <property type="entry name" value="FBOX"/>
    <property type="match status" value="1"/>
</dbReference>
<proteinExistence type="evidence at transcript level"/>
<dbReference type="PANTHER" id="PTHR31482:SF18">
    <property type="entry name" value="ESTS AU081301(E20138)"/>
    <property type="match status" value="1"/>
</dbReference>
<dbReference type="InterPro" id="IPR036047">
    <property type="entry name" value="F-box-like_dom_sf"/>
</dbReference>
<sequence length="324" mass="38397">MLLRGKLKKQVQSVEDEPPLSFLDLPELVLESIFRRLPPQSLCRLAQTCRNLRMKCRSDAIWEPLFYERWGKVIGPTAFTAWERMVKGENARILNRSDMPSCFWMLPLTCIWSFSRHNEKSVLEEPSERFASMYSDLESGKLWFPAQVYNRQNGHVGFVLSCYDAELNYVRDSDTFCARYSPYYPRVIIEDGIPWARIRKPAVETSPSEIHIPDIAEEFRPGDHIEVQWKRCQYFPYGWWYGIVGHAANCTRDDQDCECHLDEVLWLEFRQYIRGSRWRKVQIKRKRTREDSSGLDGFYGGIRKLYREDEISAWLDLWPKQTLQ</sequence>
<evidence type="ECO:0000313" key="2">
    <source>
        <dbReference type="EMBL" id="ADE76919.1"/>
    </source>
</evidence>